<evidence type="ECO:0000313" key="13">
    <source>
        <dbReference type="Proteomes" id="UP001178461"/>
    </source>
</evidence>
<dbReference type="PROSITE" id="PS00086">
    <property type="entry name" value="CYTOCHROME_P450"/>
    <property type="match status" value="1"/>
</dbReference>
<dbReference type="PRINTS" id="PR01686">
    <property type="entry name" value="EP450ICYP2D"/>
</dbReference>
<evidence type="ECO:0000256" key="6">
    <source>
        <dbReference type="ARBA" id="ARBA00023002"/>
    </source>
</evidence>
<keyword evidence="13" id="KW-1185">Reference proteome</keyword>
<dbReference type="GO" id="GO:0020037">
    <property type="term" value="F:heme binding"/>
    <property type="evidence" value="ECO:0007669"/>
    <property type="project" value="InterPro"/>
</dbReference>
<evidence type="ECO:0000256" key="7">
    <source>
        <dbReference type="ARBA" id="ARBA00023004"/>
    </source>
</evidence>
<name>A0AA35KY70_9SAUR</name>
<organism evidence="12 13">
    <name type="scientific">Podarcis lilfordi</name>
    <name type="common">Lilford's wall lizard</name>
    <dbReference type="NCBI Taxonomy" id="74358"/>
    <lineage>
        <taxon>Eukaryota</taxon>
        <taxon>Metazoa</taxon>
        <taxon>Chordata</taxon>
        <taxon>Craniata</taxon>
        <taxon>Vertebrata</taxon>
        <taxon>Euteleostomi</taxon>
        <taxon>Lepidosauria</taxon>
        <taxon>Squamata</taxon>
        <taxon>Bifurcata</taxon>
        <taxon>Unidentata</taxon>
        <taxon>Episquamata</taxon>
        <taxon>Laterata</taxon>
        <taxon>Lacertibaenia</taxon>
        <taxon>Lacertidae</taxon>
        <taxon>Podarcis</taxon>
    </lineage>
</organism>
<dbReference type="GO" id="GO:0006805">
    <property type="term" value="P:xenobiotic metabolic process"/>
    <property type="evidence" value="ECO:0007669"/>
    <property type="project" value="TreeGrafter"/>
</dbReference>
<accession>A0AA35KY70</accession>
<dbReference type="PRINTS" id="PR00463">
    <property type="entry name" value="EP450I"/>
</dbReference>
<dbReference type="PRINTS" id="PR00385">
    <property type="entry name" value="P450"/>
</dbReference>
<reference evidence="12" key="1">
    <citation type="submission" date="2022-12" db="EMBL/GenBank/DDBJ databases">
        <authorList>
            <person name="Alioto T."/>
            <person name="Alioto T."/>
            <person name="Gomez Garrido J."/>
        </authorList>
    </citation>
    <scope>NUCLEOTIDE SEQUENCE</scope>
</reference>
<dbReference type="Pfam" id="PF00067">
    <property type="entry name" value="p450"/>
    <property type="match status" value="1"/>
</dbReference>
<evidence type="ECO:0000256" key="11">
    <source>
        <dbReference type="RuleBase" id="RU000461"/>
    </source>
</evidence>
<protein>
    <submittedName>
        <fullName evidence="12">Cytochrome P450 2D14-like</fullName>
    </submittedName>
</protein>
<evidence type="ECO:0000256" key="10">
    <source>
        <dbReference type="PIRSR" id="PIRSR602401-1"/>
    </source>
</evidence>
<dbReference type="InterPro" id="IPR050182">
    <property type="entry name" value="Cytochrome_P450_fam2"/>
</dbReference>
<dbReference type="Gene3D" id="1.10.630.10">
    <property type="entry name" value="Cytochrome P450"/>
    <property type="match status" value="1"/>
</dbReference>
<dbReference type="GO" id="GO:0016712">
    <property type="term" value="F:oxidoreductase activity, acting on paired donors, with incorporation or reduction of molecular oxygen, reduced flavin or flavoprotein as one donor, and incorporation of one atom of oxygen"/>
    <property type="evidence" value="ECO:0007669"/>
    <property type="project" value="InterPro"/>
</dbReference>
<dbReference type="GO" id="GO:0019369">
    <property type="term" value="P:arachidonate metabolic process"/>
    <property type="evidence" value="ECO:0007669"/>
    <property type="project" value="TreeGrafter"/>
</dbReference>
<sequence>MITCLKHDRRCEHLHRNWKKIQASVEEQRKPWSNYPPGPISLPFIGTLLQIDMRKPHLSFTQLSKKYGNIYSLQAFYTNVVVVNGFKLMKEALVHKSEDFADRPDMPVQSYLAGYKQGLVFAKYNHAWKEQRRFLLSNLRDFGMGKKSLEWQMIEEADHLCSAFRAEGEHPFDPQFIINNAVSNVIASMTFGYRFDYKDQKFQELLHLFEECIQVASGLCTQLINMIPCLLHIPPLEQIVSKHHMGMYNYIENILKVHVKTWDSSCRRDIIDAFLEEIEKRKEDVKTSFNRDILRLIITELFAAGTETVATTLRWGLLYMIQNPEVQSKVQKEIDDVIGKNRSATMGDQASMPYTHAVINEIQRFADVSPLMLPHMAYRDTTLQGFFIPKGTTVIFNLSSVLKDETVWEKPYEFYPEHFLNKKGEFVKREGFLPFSAGLRVCPGEQLARTELFLFLTSLLQHFTFCFPENQSKPQQESRCGLTVAPPPLQIRAIPR</sequence>
<evidence type="ECO:0000256" key="3">
    <source>
        <dbReference type="ARBA" id="ARBA00010617"/>
    </source>
</evidence>
<dbReference type="InterPro" id="IPR002401">
    <property type="entry name" value="Cyt_P450_E_grp-I"/>
</dbReference>
<feature type="binding site" description="axial binding residue" evidence="10">
    <location>
        <position position="442"/>
    </location>
    <ligand>
        <name>heme</name>
        <dbReference type="ChEBI" id="CHEBI:30413"/>
    </ligand>
    <ligandPart>
        <name>Fe</name>
        <dbReference type="ChEBI" id="CHEBI:18248"/>
    </ligandPart>
</feature>
<dbReference type="GO" id="GO:0005506">
    <property type="term" value="F:iron ion binding"/>
    <property type="evidence" value="ECO:0007669"/>
    <property type="project" value="InterPro"/>
</dbReference>
<comment type="subcellular location">
    <subcellularLocation>
        <location evidence="2">Membrane</location>
    </subcellularLocation>
</comment>
<keyword evidence="8 11" id="KW-0503">Monooxygenase</keyword>
<dbReference type="PANTHER" id="PTHR24300">
    <property type="entry name" value="CYTOCHROME P450 508A4-RELATED"/>
    <property type="match status" value="1"/>
</dbReference>
<evidence type="ECO:0000256" key="1">
    <source>
        <dbReference type="ARBA" id="ARBA00001971"/>
    </source>
</evidence>
<dbReference type="GO" id="GO:0016020">
    <property type="term" value="C:membrane"/>
    <property type="evidence" value="ECO:0007669"/>
    <property type="project" value="UniProtKB-SubCell"/>
</dbReference>
<keyword evidence="5 10" id="KW-0479">Metal-binding</keyword>
<gene>
    <name evidence="12" type="ORF">PODLI_1B014585</name>
</gene>
<evidence type="ECO:0000256" key="9">
    <source>
        <dbReference type="ARBA" id="ARBA00023136"/>
    </source>
</evidence>
<dbReference type="GO" id="GO:0005737">
    <property type="term" value="C:cytoplasm"/>
    <property type="evidence" value="ECO:0007669"/>
    <property type="project" value="TreeGrafter"/>
</dbReference>
<evidence type="ECO:0000256" key="8">
    <source>
        <dbReference type="ARBA" id="ARBA00023033"/>
    </source>
</evidence>
<dbReference type="InterPro" id="IPR036396">
    <property type="entry name" value="Cyt_P450_sf"/>
</dbReference>
<evidence type="ECO:0000256" key="2">
    <source>
        <dbReference type="ARBA" id="ARBA00004370"/>
    </source>
</evidence>
<keyword evidence="7 10" id="KW-0408">Iron</keyword>
<dbReference type="FunFam" id="1.10.630.10:FF:000004">
    <property type="entry name" value="cytochrome P450 2D15 isoform X1"/>
    <property type="match status" value="1"/>
</dbReference>
<dbReference type="InterPro" id="IPR017972">
    <property type="entry name" value="Cyt_P450_CS"/>
</dbReference>
<evidence type="ECO:0000256" key="4">
    <source>
        <dbReference type="ARBA" id="ARBA00022617"/>
    </source>
</evidence>
<dbReference type="InterPro" id="IPR008069">
    <property type="entry name" value="Cyt_P450_E_grp-I_CYP2D-like"/>
</dbReference>
<dbReference type="EMBL" id="OX395135">
    <property type="protein sequence ID" value="CAI5785899.1"/>
    <property type="molecule type" value="Genomic_DNA"/>
</dbReference>
<comment type="cofactor">
    <cofactor evidence="1 10">
        <name>heme</name>
        <dbReference type="ChEBI" id="CHEBI:30413"/>
    </cofactor>
</comment>
<keyword evidence="4 10" id="KW-0349">Heme</keyword>
<evidence type="ECO:0000256" key="5">
    <source>
        <dbReference type="ARBA" id="ARBA00022723"/>
    </source>
</evidence>
<dbReference type="PANTHER" id="PTHR24300:SF1">
    <property type="entry name" value="CYTOCHROME P450 2D6-RELATED"/>
    <property type="match status" value="1"/>
</dbReference>
<keyword evidence="9" id="KW-0472">Membrane</keyword>
<dbReference type="InterPro" id="IPR001128">
    <property type="entry name" value="Cyt_P450"/>
</dbReference>
<proteinExistence type="inferred from homology"/>
<dbReference type="AlphaFoldDB" id="A0AA35KY70"/>
<evidence type="ECO:0000313" key="12">
    <source>
        <dbReference type="EMBL" id="CAI5785899.1"/>
    </source>
</evidence>
<dbReference type="Proteomes" id="UP001178461">
    <property type="component" value="Chromosome 10"/>
</dbReference>
<dbReference type="SUPFAM" id="SSF48264">
    <property type="entry name" value="Cytochrome P450"/>
    <property type="match status" value="1"/>
</dbReference>
<keyword evidence="6 11" id="KW-0560">Oxidoreductase</keyword>
<comment type="similarity">
    <text evidence="3 11">Belongs to the cytochrome P450 family.</text>
</comment>